<name>A0ABV7YWQ4_9BACT</name>
<proteinExistence type="predicted"/>
<gene>
    <name evidence="1" type="ORF">ACFOOI_12260</name>
</gene>
<reference evidence="2" key="1">
    <citation type="journal article" date="2019" name="Int. J. Syst. Evol. Microbiol.">
        <title>The Global Catalogue of Microorganisms (GCM) 10K type strain sequencing project: providing services to taxonomists for standard genome sequencing and annotation.</title>
        <authorList>
            <consortium name="The Broad Institute Genomics Platform"/>
            <consortium name="The Broad Institute Genome Sequencing Center for Infectious Disease"/>
            <person name="Wu L."/>
            <person name="Ma J."/>
        </authorList>
    </citation>
    <scope>NUCLEOTIDE SEQUENCE [LARGE SCALE GENOMIC DNA]</scope>
    <source>
        <strain evidence="2">CECT 7956</strain>
    </source>
</reference>
<evidence type="ECO:0000313" key="2">
    <source>
        <dbReference type="Proteomes" id="UP001595616"/>
    </source>
</evidence>
<evidence type="ECO:0008006" key="3">
    <source>
        <dbReference type="Google" id="ProtNLM"/>
    </source>
</evidence>
<evidence type="ECO:0000313" key="1">
    <source>
        <dbReference type="EMBL" id="MFC3811430.1"/>
    </source>
</evidence>
<sequence length="215" mass="25626">MKEISEYTELKFYEVLKHKISIQDFEQWVYETKELESELPEDTYTDLISLNYKDKYAYNELEKIVEPFIDNGKFEIKRISKYLESIIDRDEKCAESIEMTYDLYCSGYAFLRRLGLTYGLLISCPPAGNYQKSWNEITKAVQDELLDKLYPEIIIDAKNALEWINKGKIIIKDTVNEIGDYEYDDLRNQEEINQGEIEVIDLDKKEKKKGWKFWK</sequence>
<dbReference type="Proteomes" id="UP001595616">
    <property type="component" value="Unassembled WGS sequence"/>
</dbReference>
<dbReference type="RefSeq" id="WP_379838269.1">
    <property type="nucleotide sequence ID" value="NZ_JBHRYQ010000001.1"/>
</dbReference>
<organism evidence="1 2">
    <name type="scientific">Lacihabitans lacunae</name>
    <dbReference type="NCBI Taxonomy" id="1028214"/>
    <lineage>
        <taxon>Bacteria</taxon>
        <taxon>Pseudomonadati</taxon>
        <taxon>Bacteroidota</taxon>
        <taxon>Cytophagia</taxon>
        <taxon>Cytophagales</taxon>
        <taxon>Leadbetterellaceae</taxon>
        <taxon>Lacihabitans</taxon>
    </lineage>
</organism>
<protein>
    <recommendedName>
        <fullName evidence="3">DUF4240 domain-containing protein</fullName>
    </recommendedName>
</protein>
<keyword evidence="2" id="KW-1185">Reference proteome</keyword>
<comment type="caution">
    <text evidence="1">The sequence shown here is derived from an EMBL/GenBank/DDBJ whole genome shotgun (WGS) entry which is preliminary data.</text>
</comment>
<dbReference type="EMBL" id="JBHRYQ010000001">
    <property type="protein sequence ID" value="MFC3811430.1"/>
    <property type="molecule type" value="Genomic_DNA"/>
</dbReference>
<accession>A0ABV7YWQ4</accession>